<protein>
    <submittedName>
        <fullName evidence="1">Uncharacterized protein</fullName>
    </submittedName>
</protein>
<sequence length="95" mass="11225">MQLSTILERRPLNNYTRSIYKDISKDFSIDIAKLAKEEYLELPFRLILSLPKIASIRCLNRLELLFLLLLEIDKLKDIRNTLEARLRLLKNKGPK</sequence>
<dbReference type="AlphaFoldDB" id="F2SAH0"/>
<organism evidence="1 2">
    <name type="scientific">Trichophyton tonsurans (strain CBS 112818)</name>
    <name type="common">Scalp ringworm fungus</name>
    <dbReference type="NCBI Taxonomy" id="647933"/>
    <lineage>
        <taxon>Eukaryota</taxon>
        <taxon>Fungi</taxon>
        <taxon>Dikarya</taxon>
        <taxon>Ascomycota</taxon>
        <taxon>Pezizomycotina</taxon>
        <taxon>Eurotiomycetes</taxon>
        <taxon>Eurotiomycetidae</taxon>
        <taxon>Onygenales</taxon>
        <taxon>Arthrodermataceae</taxon>
        <taxon>Trichophyton</taxon>
    </lineage>
</organism>
<dbReference type="Proteomes" id="UP000009172">
    <property type="component" value="Unassembled WGS sequence"/>
</dbReference>
<proteinExistence type="predicted"/>
<gene>
    <name evidence="1" type="ORF">TESG_08658</name>
</gene>
<name>F2SAH0_TRIT1</name>
<accession>F2SAH0</accession>
<evidence type="ECO:0000313" key="1">
    <source>
        <dbReference type="EMBL" id="EGE00570.1"/>
    </source>
</evidence>
<dbReference type="HOGENOM" id="CLU_2374298_0_0_1"/>
<reference evidence="2" key="1">
    <citation type="journal article" date="2012" name="MBio">
        <title>Comparative genome analysis of Trichophyton rubrum and related dermatophytes reveals candidate genes involved in infection.</title>
        <authorList>
            <person name="Martinez D.A."/>
            <person name="Oliver B.G."/>
            <person name="Graeser Y."/>
            <person name="Goldberg J.M."/>
            <person name="Li W."/>
            <person name="Martinez-Rossi N.M."/>
            <person name="Monod M."/>
            <person name="Shelest E."/>
            <person name="Barton R.C."/>
            <person name="Birch E."/>
            <person name="Brakhage A.A."/>
            <person name="Chen Z."/>
            <person name="Gurr S.J."/>
            <person name="Heiman D."/>
            <person name="Heitman J."/>
            <person name="Kosti I."/>
            <person name="Rossi A."/>
            <person name="Saif S."/>
            <person name="Samalova M."/>
            <person name="Saunders C.W."/>
            <person name="Shea T."/>
            <person name="Summerbell R.C."/>
            <person name="Xu J."/>
            <person name="Young S."/>
            <person name="Zeng Q."/>
            <person name="Birren B.W."/>
            <person name="Cuomo C.A."/>
            <person name="White T.C."/>
        </authorList>
    </citation>
    <scope>NUCLEOTIDE SEQUENCE [LARGE SCALE GENOMIC DNA]</scope>
    <source>
        <strain evidence="2">CBS 112818</strain>
    </source>
</reference>
<keyword evidence="2" id="KW-1185">Reference proteome</keyword>
<evidence type="ECO:0000313" key="2">
    <source>
        <dbReference type="Proteomes" id="UP000009172"/>
    </source>
</evidence>
<dbReference type="EMBL" id="GG698543">
    <property type="protein sequence ID" value="EGE00570.1"/>
    <property type="molecule type" value="Genomic_DNA"/>
</dbReference>